<dbReference type="AlphaFoldDB" id="A0AAD6VAT7"/>
<comment type="caution">
    <text evidence="2">The sequence shown here is derived from an EMBL/GenBank/DDBJ whole genome shotgun (WGS) entry which is preliminary data.</text>
</comment>
<evidence type="ECO:0000256" key="1">
    <source>
        <dbReference type="SAM" id="MobiDB-lite"/>
    </source>
</evidence>
<gene>
    <name evidence="2" type="ORF">GGX14DRAFT_635712</name>
</gene>
<evidence type="ECO:0000313" key="2">
    <source>
        <dbReference type="EMBL" id="KAJ7207612.1"/>
    </source>
</evidence>
<accession>A0AAD6VAT7</accession>
<feature type="region of interest" description="Disordered" evidence="1">
    <location>
        <begin position="277"/>
        <end position="298"/>
    </location>
</feature>
<sequence length="298" mass="32044">MALAMACRAHHRGRGRAGPGCAAVKSYAQCARGRHPASEWGLSRTAAVAVNGACCNPVRGIVNVRGRTRSWNCQRAWTVDVQWPPRPQSAVSASMTTRKSMRVSHAAGIPGSGHGFGGRDGYLLDISLLTSFPILPFSVPKKDEDEDGALIFRYCQEWRWSRRAVTRSLASANEESRAPESAGNSGHTLWRRKEQAPDPTRAPRNADADAGAVPSAGQASLPPTPQCHFRLTPASEARMCVADRRPPPSAKRCGEGATNVVAACACLRAGMAFLESRDRRTHSPSAVEIPRKSGQAAW</sequence>
<keyword evidence="3" id="KW-1185">Reference proteome</keyword>
<name>A0AAD6VAT7_9AGAR</name>
<dbReference type="EMBL" id="JARJCW010000036">
    <property type="protein sequence ID" value="KAJ7207612.1"/>
    <property type="molecule type" value="Genomic_DNA"/>
</dbReference>
<organism evidence="2 3">
    <name type="scientific">Mycena pura</name>
    <dbReference type="NCBI Taxonomy" id="153505"/>
    <lineage>
        <taxon>Eukaryota</taxon>
        <taxon>Fungi</taxon>
        <taxon>Dikarya</taxon>
        <taxon>Basidiomycota</taxon>
        <taxon>Agaricomycotina</taxon>
        <taxon>Agaricomycetes</taxon>
        <taxon>Agaricomycetidae</taxon>
        <taxon>Agaricales</taxon>
        <taxon>Marasmiineae</taxon>
        <taxon>Mycenaceae</taxon>
        <taxon>Mycena</taxon>
    </lineage>
</organism>
<reference evidence="2" key="1">
    <citation type="submission" date="2023-03" db="EMBL/GenBank/DDBJ databases">
        <title>Massive genome expansion in bonnet fungi (Mycena s.s.) driven by repeated elements and novel gene families across ecological guilds.</title>
        <authorList>
            <consortium name="Lawrence Berkeley National Laboratory"/>
            <person name="Harder C.B."/>
            <person name="Miyauchi S."/>
            <person name="Viragh M."/>
            <person name="Kuo A."/>
            <person name="Thoen E."/>
            <person name="Andreopoulos B."/>
            <person name="Lu D."/>
            <person name="Skrede I."/>
            <person name="Drula E."/>
            <person name="Henrissat B."/>
            <person name="Morin E."/>
            <person name="Kohler A."/>
            <person name="Barry K."/>
            <person name="LaButti K."/>
            <person name="Morin E."/>
            <person name="Salamov A."/>
            <person name="Lipzen A."/>
            <person name="Mereny Z."/>
            <person name="Hegedus B."/>
            <person name="Baldrian P."/>
            <person name="Stursova M."/>
            <person name="Weitz H."/>
            <person name="Taylor A."/>
            <person name="Grigoriev I.V."/>
            <person name="Nagy L.G."/>
            <person name="Martin F."/>
            <person name="Kauserud H."/>
        </authorList>
    </citation>
    <scope>NUCLEOTIDE SEQUENCE</scope>
    <source>
        <strain evidence="2">9144</strain>
    </source>
</reference>
<dbReference type="Proteomes" id="UP001219525">
    <property type="component" value="Unassembled WGS sequence"/>
</dbReference>
<proteinExistence type="predicted"/>
<protein>
    <submittedName>
        <fullName evidence="2">Uncharacterized protein</fullName>
    </submittedName>
</protein>
<feature type="region of interest" description="Disordered" evidence="1">
    <location>
        <begin position="170"/>
        <end position="228"/>
    </location>
</feature>
<evidence type="ECO:0000313" key="3">
    <source>
        <dbReference type="Proteomes" id="UP001219525"/>
    </source>
</evidence>